<organism evidence="1">
    <name type="scientific">Brachypodium distachyon</name>
    <name type="common">Purple false brome</name>
    <name type="synonym">Trachynia distachya</name>
    <dbReference type="NCBI Taxonomy" id="15368"/>
    <lineage>
        <taxon>Eukaryota</taxon>
        <taxon>Viridiplantae</taxon>
        <taxon>Streptophyta</taxon>
        <taxon>Embryophyta</taxon>
        <taxon>Tracheophyta</taxon>
        <taxon>Spermatophyta</taxon>
        <taxon>Magnoliopsida</taxon>
        <taxon>Liliopsida</taxon>
        <taxon>Poales</taxon>
        <taxon>Poaceae</taxon>
        <taxon>BOP clade</taxon>
        <taxon>Pooideae</taxon>
        <taxon>Stipodae</taxon>
        <taxon>Brachypodieae</taxon>
        <taxon>Brachypodium</taxon>
    </lineage>
</organism>
<evidence type="ECO:0000313" key="2">
    <source>
        <dbReference type="EnsemblPlants" id="PNT69694"/>
    </source>
</evidence>
<keyword evidence="3" id="KW-1185">Reference proteome</keyword>
<reference evidence="2" key="3">
    <citation type="submission" date="2018-08" db="UniProtKB">
        <authorList>
            <consortium name="EnsemblPlants"/>
        </authorList>
    </citation>
    <scope>IDENTIFICATION</scope>
    <source>
        <strain evidence="2">cv. Bd21</strain>
    </source>
</reference>
<sequence length="36" mass="4090">MGSDDDLGNCLQNWRCYGRDCMEPLTIPCRLVAQQS</sequence>
<dbReference type="EnsemblPlants" id="PNT69694">
    <property type="protein sequence ID" value="PNT69694"/>
    <property type="gene ID" value="BRADI_3g60115v3"/>
</dbReference>
<gene>
    <name evidence="1" type="ORF">BRADI_3g60115v3</name>
</gene>
<accession>A0A2K2D5Y2</accession>
<reference evidence="1 2" key="1">
    <citation type="journal article" date="2010" name="Nature">
        <title>Genome sequencing and analysis of the model grass Brachypodium distachyon.</title>
        <authorList>
            <consortium name="International Brachypodium Initiative"/>
        </authorList>
    </citation>
    <scope>NUCLEOTIDE SEQUENCE [LARGE SCALE GENOMIC DNA]</scope>
    <source>
        <strain evidence="1 2">Bd21</strain>
    </source>
</reference>
<name>A0A2K2D5Y2_BRADI</name>
<reference evidence="1" key="2">
    <citation type="submission" date="2017-06" db="EMBL/GenBank/DDBJ databases">
        <title>WGS assembly of Brachypodium distachyon.</title>
        <authorList>
            <consortium name="The International Brachypodium Initiative"/>
            <person name="Lucas S."/>
            <person name="Harmon-Smith M."/>
            <person name="Lail K."/>
            <person name="Tice H."/>
            <person name="Grimwood J."/>
            <person name="Bruce D."/>
            <person name="Barry K."/>
            <person name="Shu S."/>
            <person name="Lindquist E."/>
            <person name="Wang M."/>
            <person name="Pitluck S."/>
            <person name="Vogel J.P."/>
            <person name="Garvin D.F."/>
            <person name="Mockler T.C."/>
            <person name="Schmutz J."/>
            <person name="Rokhsar D."/>
            <person name="Bevan M.W."/>
        </authorList>
    </citation>
    <scope>NUCLEOTIDE SEQUENCE</scope>
    <source>
        <strain evidence="1">Bd21</strain>
    </source>
</reference>
<proteinExistence type="predicted"/>
<protein>
    <submittedName>
        <fullName evidence="1 2">Uncharacterized protein</fullName>
    </submittedName>
</protein>
<dbReference type="Gramene" id="PNT69694">
    <property type="protein sequence ID" value="PNT69694"/>
    <property type="gene ID" value="BRADI_3g60115v3"/>
</dbReference>
<evidence type="ECO:0000313" key="3">
    <source>
        <dbReference type="Proteomes" id="UP000008810"/>
    </source>
</evidence>
<evidence type="ECO:0000313" key="1">
    <source>
        <dbReference type="EMBL" id="PNT69694.1"/>
    </source>
</evidence>
<dbReference type="AlphaFoldDB" id="A0A2K2D5Y2"/>
<dbReference type="InParanoid" id="A0A2K2D5Y2"/>
<dbReference type="EMBL" id="CM000882">
    <property type="protein sequence ID" value="PNT69694.1"/>
    <property type="molecule type" value="Genomic_DNA"/>
</dbReference>
<dbReference type="Proteomes" id="UP000008810">
    <property type="component" value="Chromosome 3"/>
</dbReference>